<evidence type="ECO:0000313" key="3">
    <source>
        <dbReference type="EMBL" id="MBO3271037.1"/>
    </source>
</evidence>
<evidence type="ECO:0000256" key="2">
    <source>
        <dbReference type="SAM" id="SignalP"/>
    </source>
</evidence>
<protein>
    <submittedName>
        <fullName evidence="3">Uncharacterized protein</fullName>
    </submittedName>
</protein>
<proteinExistence type="predicted"/>
<gene>
    <name evidence="3" type="ORF">J4D97_10300</name>
</gene>
<keyword evidence="2" id="KW-0732">Signal</keyword>
<sequence>MNQAKRMKTISILLASAALLYISVSAAAQTAPKPKVKTTTSSQPRTTKKVPSKNLAVIRDTATFLRSSQPNDGRIRVPIL</sequence>
<evidence type="ECO:0000313" key="4">
    <source>
        <dbReference type="Proteomes" id="UP000670527"/>
    </source>
</evidence>
<dbReference type="Proteomes" id="UP000670527">
    <property type="component" value="Unassembled WGS sequence"/>
</dbReference>
<dbReference type="RefSeq" id="WP_208307506.1">
    <property type="nucleotide sequence ID" value="NZ_JAGETX010000004.1"/>
</dbReference>
<name>A0ABS3TBP0_9BACT</name>
<keyword evidence="4" id="KW-1185">Reference proteome</keyword>
<feature type="signal peptide" evidence="2">
    <location>
        <begin position="1"/>
        <end position="28"/>
    </location>
</feature>
<dbReference type="EMBL" id="JAGETX010000004">
    <property type="protein sequence ID" value="MBO3271037.1"/>
    <property type="molecule type" value="Genomic_DNA"/>
</dbReference>
<evidence type="ECO:0000256" key="1">
    <source>
        <dbReference type="SAM" id="MobiDB-lite"/>
    </source>
</evidence>
<accession>A0ABS3TBP0</accession>
<reference evidence="3 4" key="1">
    <citation type="submission" date="2021-03" db="EMBL/GenBank/DDBJ databases">
        <authorList>
            <person name="Kim M.K."/>
        </authorList>
    </citation>
    <scope>NUCLEOTIDE SEQUENCE [LARGE SCALE GENOMIC DNA]</scope>
    <source>
        <strain evidence="3 4">BT507</strain>
    </source>
</reference>
<feature type="region of interest" description="Disordered" evidence="1">
    <location>
        <begin position="31"/>
        <end position="51"/>
    </location>
</feature>
<comment type="caution">
    <text evidence="3">The sequence shown here is derived from an EMBL/GenBank/DDBJ whole genome shotgun (WGS) entry which is preliminary data.</text>
</comment>
<organism evidence="3 4">
    <name type="scientific">Hymenobacter defluvii</name>
    <dbReference type="NCBI Taxonomy" id="2054411"/>
    <lineage>
        <taxon>Bacteria</taxon>
        <taxon>Pseudomonadati</taxon>
        <taxon>Bacteroidota</taxon>
        <taxon>Cytophagia</taxon>
        <taxon>Cytophagales</taxon>
        <taxon>Hymenobacteraceae</taxon>
        <taxon>Hymenobacter</taxon>
    </lineage>
</organism>
<feature type="chain" id="PRO_5047015402" evidence="2">
    <location>
        <begin position="29"/>
        <end position="80"/>
    </location>
</feature>